<dbReference type="InterPro" id="IPR016193">
    <property type="entry name" value="Cytidine_deaminase-like"/>
</dbReference>
<dbReference type="Proteomes" id="UP000635278">
    <property type="component" value="Unassembled WGS sequence"/>
</dbReference>
<protein>
    <recommendedName>
        <fullName evidence="3">CMP/dCMP-type deaminase domain-containing protein</fullName>
    </recommendedName>
</protein>
<accession>A0ABX0JTF8</accession>
<dbReference type="SUPFAM" id="SSF53927">
    <property type="entry name" value="Cytidine deaminase-like"/>
    <property type="match status" value="1"/>
</dbReference>
<dbReference type="InterPro" id="IPR002125">
    <property type="entry name" value="CMP_dCMP_dom"/>
</dbReference>
<keyword evidence="1" id="KW-0479">Metal-binding</keyword>
<comment type="caution">
    <text evidence="4">The sequence shown here is derived from an EMBL/GenBank/DDBJ whole genome shotgun (WGS) entry which is preliminary data.</text>
</comment>
<gene>
    <name evidence="4" type="ORF">GOB93_19450</name>
</gene>
<reference evidence="4 5" key="1">
    <citation type="journal article" date="2020" name="Int. J. Syst. Evol. Microbiol.">
        <title>Novel acetic acid bacteria from cider fermentations: Acetobacter conturbans sp. nov. and Acetobacter fallax sp. nov.</title>
        <authorList>
            <person name="Sombolestani A.S."/>
            <person name="Cleenwerck I."/>
            <person name="Cnockaert M."/>
            <person name="Borremans W."/>
            <person name="Wieme A.D."/>
            <person name="De Vuyst L."/>
            <person name="Vandamme P."/>
        </authorList>
    </citation>
    <scope>NUCLEOTIDE SEQUENCE [LARGE SCALE GENOMIC DNA]</scope>
    <source>
        <strain evidence="4 5">LMG 30640</strain>
    </source>
</reference>
<keyword evidence="5" id="KW-1185">Reference proteome</keyword>
<dbReference type="PROSITE" id="PS00903">
    <property type="entry name" value="CYT_DCMP_DEAMINASES_1"/>
    <property type="match status" value="1"/>
</dbReference>
<evidence type="ECO:0000313" key="5">
    <source>
        <dbReference type="Proteomes" id="UP000635278"/>
    </source>
</evidence>
<keyword evidence="2" id="KW-0862">Zinc</keyword>
<dbReference type="EMBL" id="WOTB01000052">
    <property type="protein sequence ID" value="NHN86776.1"/>
    <property type="molecule type" value="Genomic_DNA"/>
</dbReference>
<evidence type="ECO:0000313" key="4">
    <source>
        <dbReference type="EMBL" id="NHN86776.1"/>
    </source>
</evidence>
<dbReference type="PROSITE" id="PS51747">
    <property type="entry name" value="CYT_DCMP_DEAMINASES_2"/>
    <property type="match status" value="1"/>
</dbReference>
<name>A0ABX0JTF8_9PROT</name>
<dbReference type="InterPro" id="IPR016192">
    <property type="entry name" value="APOBEC/CMP_deaminase_Zn-bd"/>
</dbReference>
<evidence type="ECO:0000259" key="3">
    <source>
        <dbReference type="PROSITE" id="PS51747"/>
    </source>
</evidence>
<proteinExistence type="predicted"/>
<dbReference type="Gene3D" id="3.40.140.10">
    <property type="entry name" value="Cytidine Deaminase, domain 2"/>
    <property type="match status" value="1"/>
</dbReference>
<evidence type="ECO:0000256" key="2">
    <source>
        <dbReference type="ARBA" id="ARBA00022833"/>
    </source>
</evidence>
<organism evidence="4 5">
    <name type="scientific">Acetobacter musti</name>
    <dbReference type="NCBI Taxonomy" id="864732"/>
    <lineage>
        <taxon>Bacteria</taxon>
        <taxon>Pseudomonadati</taxon>
        <taxon>Pseudomonadota</taxon>
        <taxon>Alphaproteobacteria</taxon>
        <taxon>Acetobacterales</taxon>
        <taxon>Acetobacteraceae</taxon>
        <taxon>Acetobacter</taxon>
    </lineage>
</organism>
<dbReference type="Pfam" id="PF00383">
    <property type="entry name" value="dCMP_cyt_deam_1"/>
    <property type="match status" value="1"/>
</dbReference>
<sequence length="183" mass="20552">MYSNSSDIVMVILPREIVLERRCMCHRMIWNQATLRSALRLRREVWKVSRKSPNPVRQVGAGLLTCSGNSLYACNDFPPGVERLDARTVAEGRLIWLEHAERNVIFDAARRGVITDGAHLVTTYFPCVECARAIVTAGIKTLDAPSPVYSDPVWGAGFYISEVILREGGVVRYRPDDPMSMEI</sequence>
<feature type="domain" description="CMP/dCMP-type deaminase" evidence="3">
    <location>
        <begin position="36"/>
        <end position="172"/>
    </location>
</feature>
<evidence type="ECO:0000256" key="1">
    <source>
        <dbReference type="ARBA" id="ARBA00022723"/>
    </source>
</evidence>